<dbReference type="GO" id="GO:0004185">
    <property type="term" value="F:serine-type carboxypeptidase activity"/>
    <property type="evidence" value="ECO:0007669"/>
    <property type="project" value="InterPro"/>
</dbReference>
<dbReference type="EMBL" id="JAUIZM010000002">
    <property type="protein sequence ID" value="KAK1396675.1"/>
    <property type="molecule type" value="Genomic_DNA"/>
</dbReference>
<evidence type="ECO:0000256" key="1">
    <source>
        <dbReference type="ARBA" id="ARBA00009431"/>
    </source>
</evidence>
<dbReference type="SUPFAM" id="SSF53474">
    <property type="entry name" value="alpha/beta-Hydrolases"/>
    <property type="match status" value="1"/>
</dbReference>
<dbReference type="Gene3D" id="6.10.250.940">
    <property type="match status" value="1"/>
</dbReference>
<protein>
    <recommendedName>
        <fullName evidence="4">Carboxypeptidase</fullName>
    </recommendedName>
</protein>
<evidence type="ECO:0000313" key="3">
    <source>
        <dbReference type="Proteomes" id="UP001237642"/>
    </source>
</evidence>
<sequence>MSVLAQRGFFESAFGTEISSRDPYEEDGAGKEVHVLVEKNTADYVIEILRLSVLSILQLVQLFFTFASNFNFNWQHDSEKVDVCVEEETVVYLNQKDVQKALHARLVGVTKWVTCSSVLHYDMENLEVPTINILGSLVKSGIHVLVYIGDQDSVLPLTGTRVLVDILAKELNLNTTVPYSSWIT</sequence>
<dbReference type="Pfam" id="PF00450">
    <property type="entry name" value="Peptidase_S10"/>
    <property type="match status" value="1"/>
</dbReference>
<evidence type="ECO:0000313" key="2">
    <source>
        <dbReference type="EMBL" id="KAK1396675.1"/>
    </source>
</evidence>
<evidence type="ECO:0008006" key="4">
    <source>
        <dbReference type="Google" id="ProtNLM"/>
    </source>
</evidence>
<dbReference type="GO" id="GO:0006508">
    <property type="term" value="P:proteolysis"/>
    <property type="evidence" value="ECO:0007669"/>
    <property type="project" value="InterPro"/>
</dbReference>
<dbReference type="InterPro" id="IPR001563">
    <property type="entry name" value="Peptidase_S10"/>
</dbReference>
<proteinExistence type="inferred from homology"/>
<keyword evidence="3" id="KW-1185">Reference proteome</keyword>
<organism evidence="2 3">
    <name type="scientific">Heracleum sosnowskyi</name>
    <dbReference type="NCBI Taxonomy" id="360622"/>
    <lineage>
        <taxon>Eukaryota</taxon>
        <taxon>Viridiplantae</taxon>
        <taxon>Streptophyta</taxon>
        <taxon>Embryophyta</taxon>
        <taxon>Tracheophyta</taxon>
        <taxon>Spermatophyta</taxon>
        <taxon>Magnoliopsida</taxon>
        <taxon>eudicotyledons</taxon>
        <taxon>Gunneridae</taxon>
        <taxon>Pentapetalae</taxon>
        <taxon>asterids</taxon>
        <taxon>campanulids</taxon>
        <taxon>Apiales</taxon>
        <taxon>Apiaceae</taxon>
        <taxon>Apioideae</taxon>
        <taxon>apioid superclade</taxon>
        <taxon>Tordylieae</taxon>
        <taxon>Tordyliinae</taxon>
        <taxon>Heracleum</taxon>
    </lineage>
</organism>
<gene>
    <name evidence="2" type="ORF">POM88_006538</name>
</gene>
<name>A0AAD8N033_9APIA</name>
<reference evidence="2" key="2">
    <citation type="submission" date="2023-05" db="EMBL/GenBank/DDBJ databases">
        <authorList>
            <person name="Schelkunov M.I."/>
        </authorList>
    </citation>
    <scope>NUCLEOTIDE SEQUENCE</scope>
    <source>
        <strain evidence="2">Hsosn_3</strain>
        <tissue evidence="2">Leaf</tissue>
    </source>
</reference>
<reference evidence="2" key="1">
    <citation type="submission" date="2023-02" db="EMBL/GenBank/DDBJ databases">
        <title>Genome of toxic invasive species Heracleum sosnowskyi carries increased number of genes despite the absence of recent whole-genome duplications.</title>
        <authorList>
            <person name="Schelkunov M."/>
            <person name="Shtratnikova V."/>
            <person name="Makarenko M."/>
            <person name="Klepikova A."/>
            <person name="Omelchenko D."/>
            <person name="Novikova G."/>
            <person name="Obukhova E."/>
            <person name="Bogdanov V."/>
            <person name="Penin A."/>
            <person name="Logacheva M."/>
        </authorList>
    </citation>
    <scope>NUCLEOTIDE SEQUENCE</scope>
    <source>
        <strain evidence="2">Hsosn_3</strain>
        <tissue evidence="2">Leaf</tissue>
    </source>
</reference>
<dbReference type="Gene3D" id="3.40.50.11320">
    <property type="match status" value="1"/>
</dbReference>
<dbReference type="InterPro" id="IPR029058">
    <property type="entry name" value="AB_hydrolase_fold"/>
</dbReference>
<comment type="similarity">
    <text evidence="1">Belongs to the peptidase S10 family.</text>
</comment>
<dbReference type="Proteomes" id="UP001237642">
    <property type="component" value="Unassembled WGS sequence"/>
</dbReference>
<dbReference type="AlphaFoldDB" id="A0AAD8N033"/>
<comment type="caution">
    <text evidence="2">The sequence shown here is derived from an EMBL/GenBank/DDBJ whole genome shotgun (WGS) entry which is preliminary data.</text>
</comment>
<accession>A0AAD8N033</accession>